<feature type="region of interest" description="Disordered" evidence="1">
    <location>
        <begin position="56"/>
        <end position="102"/>
    </location>
</feature>
<dbReference type="InterPro" id="IPR053006">
    <property type="entry name" value="Meiosis_regulatory"/>
</dbReference>
<feature type="compositionally biased region" description="Polar residues" evidence="1">
    <location>
        <begin position="82"/>
        <end position="95"/>
    </location>
</feature>
<evidence type="ECO:0000313" key="3">
    <source>
        <dbReference type="EMBL" id="OAA76115.1"/>
    </source>
</evidence>
<proteinExistence type="predicted"/>
<name>A0A168G753_CORDF</name>
<dbReference type="PANTHER" id="PTHR28094:SF1">
    <property type="entry name" value="MEIOTICALLY UP-REGULATED GENE 113 PROTEIN"/>
    <property type="match status" value="1"/>
</dbReference>
<comment type="caution">
    <text evidence="3">The sequence shown here is derived from an EMBL/GenBank/DDBJ whole genome shotgun (WGS) entry which is preliminary data.</text>
</comment>
<evidence type="ECO:0000256" key="1">
    <source>
        <dbReference type="SAM" id="MobiDB-lite"/>
    </source>
</evidence>
<dbReference type="Proteomes" id="UP000076881">
    <property type="component" value="Unassembled WGS sequence"/>
</dbReference>
<protein>
    <submittedName>
        <fullName evidence="3">DNA-binding protein</fullName>
    </submittedName>
</protein>
<reference evidence="3 4" key="1">
    <citation type="journal article" date="2016" name="Genome Biol. Evol.">
        <title>Divergent and convergent evolution of fungal pathogenicity.</title>
        <authorList>
            <person name="Shang Y."/>
            <person name="Xiao G."/>
            <person name="Zheng P."/>
            <person name="Cen K."/>
            <person name="Zhan S."/>
            <person name="Wang C."/>
        </authorList>
    </citation>
    <scope>NUCLEOTIDE SEQUENCE [LARGE SCALE GENOMIC DNA]</scope>
    <source>
        <strain evidence="3 4">RCEF 1005</strain>
    </source>
</reference>
<sequence>MAPGDGEDTLEFLSLVLRYHMLCSTHHRYPPKAYQAFWTVKIDTFRAACEAERKIQESKNAQTDVTKLSERKKAKDPYKGVGNSTVKTTLSPPNNTKDDSKRAARYWSDKGYDTSSFIILGKNDIEEDNVAPHDKISTVAQELLSSAKKIADNEVSPGLVYVFAVPGNKGFVKVGFTTKEVKVRHEKWRKDCNRDSLLLYPLEEVPPKVKHAHRVERLVHAELMEHNVRIYCERCGMQHIEWFEAEADVAIASVQKWSLWMESKPYEERVTREGSKWHLKKTERERLHDIGTFLKDLQEGIQKFEAAK</sequence>
<organism evidence="3 4">
    <name type="scientific">Akanthomyces lecanii RCEF 1005</name>
    <dbReference type="NCBI Taxonomy" id="1081108"/>
    <lineage>
        <taxon>Eukaryota</taxon>
        <taxon>Fungi</taxon>
        <taxon>Dikarya</taxon>
        <taxon>Ascomycota</taxon>
        <taxon>Pezizomycotina</taxon>
        <taxon>Sordariomycetes</taxon>
        <taxon>Hypocreomycetidae</taxon>
        <taxon>Hypocreales</taxon>
        <taxon>Cordycipitaceae</taxon>
        <taxon>Akanthomyces</taxon>
        <taxon>Cordyceps confragosa</taxon>
    </lineage>
</organism>
<keyword evidence="4" id="KW-1185">Reference proteome</keyword>
<gene>
    <name evidence="3" type="ORF">LEL_05799</name>
</gene>
<evidence type="ECO:0000313" key="4">
    <source>
        <dbReference type="Proteomes" id="UP000076881"/>
    </source>
</evidence>
<dbReference type="SMART" id="SM00974">
    <property type="entry name" value="T5orf172"/>
    <property type="match status" value="1"/>
</dbReference>
<dbReference type="STRING" id="1081108.A0A168G753"/>
<dbReference type="EMBL" id="AZHF01000004">
    <property type="protein sequence ID" value="OAA76115.1"/>
    <property type="molecule type" value="Genomic_DNA"/>
</dbReference>
<feature type="compositionally biased region" description="Basic and acidic residues" evidence="1">
    <location>
        <begin position="67"/>
        <end position="78"/>
    </location>
</feature>
<feature type="domain" description="Bacteriophage T5 Orf172 DNA-binding" evidence="2">
    <location>
        <begin position="166"/>
        <end position="257"/>
    </location>
</feature>
<dbReference type="OrthoDB" id="3511049at2759"/>
<dbReference type="AlphaFoldDB" id="A0A168G753"/>
<dbReference type="InterPro" id="IPR018306">
    <property type="entry name" value="Phage_T5_Orf172_DNA-bd"/>
</dbReference>
<dbReference type="PANTHER" id="PTHR28094">
    <property type="entry name" value="MEIOTICALLY UP-REGULATED GENE 113 PROTEIN"/>
    <property type="match status" value="1"/>
</dbReference>
<dbReference type="Pfam" id="PF10544">
    <property type="entry name" value="T5orf172"/>
    <property type="match status" value="1"/>
</dbReference>
<dbReference type="GO" id="GO:0003677">
    <property type="term" value="F:DNA binding"/>
    <property type="evidence" value="ECO:0007669"/>
    <property type="project" value="UniProtKB-KW"/>
</dbReference>
<accession>A0A168G753</accession>
<keyword evidence="3" id="KW-0238">DNA-binding</keyword>
<evidence type="ECO:0000259" key="2">
    <source>
        <dbReference type="SMART" id="SM00974"/>
    </source>
</evidence>